<name>A0A0D0DQK0_9AGAM</name>
<dbReference type="AlphaFoldDB" id="A0A0D0DQK0"/>
<dbReference type="InParanoid" id="A0A0D0DQK0"/>
<proteinExistence type="predicted"/>
<keyword evidence="2" id="KW-1185">Reference proteome</keyword>
<protein>
    <submittedName>
        <fullName evidence="1">Uncharacterized protein</fullName>
    </submittedName>
</protein>
<reference evidence="1 2" key="1">
    <citation type="submission" date="2014-04" db="EMBL/GenBank/DDBJ databases">
        <authorList>
            <consortium name="DOE Joint Genome Institute"/>
            <person name="Kuo A."/>
            <person name="Kohler A."/>
            <person name="Jargeat P."/>
            <person name="Nagy L.G."/>
            <person name="Floudas D."/>
            <person name="Copeland A."/>
            <person name="Barry K.W."/>
            <person name="Cichocki N."/>
            <person name="Veneault-Fourrey C."/>
            <person name="LaButti K."/>
            <person name="Lindquist E.A."/>
            <person name="Lipzen A."/>
            <person name="Lundell T."/>
            <person name="Morin E."/>
            <person name="Murat C."/>
            <person name="Sun H."/>
            <person name="Tunlid A."/>
            <person name="Henrissat B."/>
            <person name="Grigoriev I.V."/>
            <person name="Hibbett D.S."/>
            <person name="Martin F."/>
            <person name="Nordberg H.P."/>
            <person name="Cantor M.N."/>
            <person name="Hua S.X."/>
        </authorList>
    </citation>
    <scope>NUCLEOTIDE SEQUENCE [LARGE SCALE GENOMIC DNA]</scope>
    <source>
        <strain evidence="1 2">Ve08.2h10</strain>
    </source>
</reference>
<accession>A0A0D0DQK0</accession>
<dbReference type="EMBL" id="KN825087">
    <property type="protein sequence ID" value="KIK94738.1"/>
    <property type="molecule type" value="Genomic_DNA"/>
</dbReference>
<evidence type="ECO:0000313" key="2">
    <source>
        <dbReference type="Proteomes" id="UP000054538"/>
    </source>
</evidence>
<sequence length="153" mass="17463">MFTRSVLFRLGVSKLAGYKSFIPRGNRIGVNHAFRPTSNSCEVTIQKLAHNFWSEVRLCRTTPHSRCWQIASKGDQSKIWSSVPVIRGAMAQLEGVRIRDLIRCPPDGINGETRRIELAYRLLFRKNLRLLFQKSNIVTATNGHRVWVALCVV</sequence>
<reference evidence="2" key="2">
    <citation type="submission" date="2015-01" db="EMBL/GenBank/DDBJ databases">
        <title>Evolutionary Origins and Diversification of the Mycorrhizal Mutualists.</title>
        <authorList>
            <consortium name="DOE Joint Genome Institute"/>
            <consortium name="Mycorrhizal Genomics Consortium"/>
            <person name="Kohler A."/>
            <person name="Kuo A."/>
            <person name="Nagy L.G."/>
            <person name="Floudas D."/>
            <person name="Copeland A."/>
            <person name="Barry K.W."/>
            <person name="Cichocki N."/>
            <person name="Veneault-Fourrey C."/>
            <person name="LaButti K."/>
            <person name="Lindquist E.A."/>
            <person name="Lipzen A."/>
            <person name="Lundell T."/>
            <person name="Morin E."/>
            <person name="Murat C."/>
            <person name="Riley R."/>
            <person name="Ohm R."/>
            <person name="Sun H."/>
            <person name="Tunlid A."/>
            <person name="Henrissat B."/>
            <person name="Grigoriev I.V."/>
            <person name="Hibbett D.S."/>
            <person name="Martin F."/>
        </authorList>
    </citation>
    <scope>NUCLEOTIDE SEQUENCE [LARGE SCALE GENOMIC DNA]</scope>
    <source>
        <strain evidence="2">Ve08.2h10</strain>
    </source>
</reference>
<dbReference type="Proteomes" id="UP000054538">
    <property type="component" value="Unassembled WGS sequence"/>
</dbReference>
<organism evidence="1 2">
    <name type="scientific">Paxillus rubicundulus Ve08.2h10</name>
    <dbReference type="NCBI Taxonomy" id="930991"/>
    <lineage>
        <taxon>Eukaryota</taxon>
        <taxon>Fungi</taxon>
        <taxon>Dikarya</taxon>
        <taxon>Basidiomycota</taxon>
        <taxon>Agaricomycotina</taxon>
        <taxon>Agaricomycetes</taxon>
        <taxon>Agaricomycetidae</taxon>
        <taxon>Boletales</taxon>
        <taxon>Paxilineae</taxon>
        <taxon>Paxillaceae</taxon>
        <taxon>Paxillus</taxon>
    </lineage>
</organism>
<dbReference type="HOGENOM" id="CLU_1713888_0_0_1"/>
<gene>
    <name evidence="1" type="ORF">PAXRUDRAFT_827692</name>
</gene>
<evidence type="ECO:0000313" key="1">
    <source>
        <dbReference type="EMBL" id="KIK94738.1"/>
    </source>
</evidence>